<dbReference type="Gene3D" id="1.10.260.40">
    <property type="entry name" value="lambda repressor-like DNA-binding domains"/>
    <property type="match status" value="1"/>
</dbReference>
<dbReference type="CDD" id="cd00093">
    <property type="entry name" value="HTH_XRE"/>
    <property type="match status" value="1"/>
</dbReference>
<dbReference type="Pfam" id="PF13560">
    <property type="entry name" value="HTH_31"/>
    <property type="match status" value="1"/>
</dbReference>
<dbReference type="PROSITE" id="PS50943">
    <property type="entry name" value="HTH_CROC1"/>
    <property type="match status" value="1"/>
</dbReference>
<dbReference type="Proteomes" id="UP000053413">
    <property type="component" value="Unassembled WGS sequence"/>
</dbReference>
<proteinExistence type="predicted"/>
<evidence type="ECO:0000313" key="3">
    <source>
        <dbReference type="Proteomes" id="UP000053413"/>
    </source>
</evidence>
<accession>A0A0X3WYC5</accession>
<dbReference type="InterPro" id="IPR001387">
    <property type="entry name" value="Cro/C1-type_HTH"/>
</dbReference>
<evidence type="ECO:0000259" key="1">
    <source>
        <dbReference type="PROSITE" id="PS50943"/>
    </source>
</evidence>
<dbReference type="Pfam" id="PF19054">
    <property type="entry name" value="DUF5753"/>
    <property type="match status" value="1"/>
</dbReference>
<gene>
    <name evidence="2" type="ORF">ADL28_13985</name>
</gene>
<comment type="caution">
    <text evidence="2">The sequence shown here is derived from an EMBL/GenBank/DDBJ whole genome shotgun (WGS) entry which is preliminary data.</text>
</comment>
<sequence length="282" mass="31003">MSTSPSSSAQQARQALGARLGEIRDDAGLTGRALAALCGWHPSKISKIEHAKTSPSPDDIRSWAEHCGVPEQTADLVASLRTAQGMWVEWRRMERAGLRRAQEERLPLYERTARFRAYSSWLIPGLIQTRAYTTAALCAIRERRGLVDDVEAAVAIRMQRQRLLHTSERHFAFLIEESVLRSGIGGSETMAEQLAHLLAVSSMANVSVGVVPMRPDRVRWPVESFWIFDVSEVNVELVSGFLTVTQPGEIAMYTQAFGELTEHAVYGAAARALISSAASSLG</sequence>
<dbReference type="SUPFAM" id="SSF47413">
    <property type="entry name" value="lambda repressor-like DNA-binding domains"/>
    <property type="match status" value="1"/>
</dbReference>
<dbReference type="InterPro" id="IPR043917">
    <property type="entry name" value="DUF5753"/>
</dbReference>
<protein>
    <submittedName>
        <fullName evidence="2">XRE family transcriptional regulator</fullName>
    </submittedName>
</protein>
<evidence type="ECO:0000313" key="2">
    <source>
        <dbReference type="EMBL" id="KUL61877.1"/>
    </source>
</evidence>
<reference evidence="3" key="1">
    <citation type="submission" date="2015-10" db="EMBL/GenBank/DDBJ databases">
        <authorList>
            <person name="Ju K.-S."/>
            <person name="Doroghazi J.R."/>
            <person name="Metcalf W.W."/>
        </authorList>
    </citation>
    <scope>NUCLEOTIDE SEQUENCE [LARGE SCALE GENOMIC DNA]</scope>
    <source>
        <strain evidence="3">NRRL F-8817</strain>
    </source>
</reference>
<dbReference type="EMBL" id="LLZJ01000155">
    <property type="protein sequence ID" value="KUL61877.1"/>
    <property type="molecule type" value="Genomic_DNA"/>
</dbReference>
<dbReference type="SMART" id="SM00530">
    <property type="entry name" value="HTH_XRE"/>
    <property type="match status" value="1"/>
</dbReference>
<organism evidence="2 3">
    <name type="scientific">Streptomyces violaceusniger</name>
    <dbReference type="NCBI Taxonomy" id="68280"/>
    <lineage>
        <taxon>Bacteria</taxon>
        <taxon>Bacillati</taxon>
        <taxon>Actinomycetota</taxon>
        <taxon>Actinomycetes</taxon>
        <taxon>Kitasatosporales</taxon>
        <taxon>Streptomycetaceae</taxon>
        <taxon>Streptomyces</taxon>
        <taxon>Streptomyces violaceusniger group</taxon>
    </lineage>
</organism>
<feature type="domain" description="HTH cro/C1-type" evidence="1">
    <location>
        <begin position="22"/>
        <end position="76"/>
    </location>
</feature>
<dbReference type="OrthoDB" id="4966777at2"/>
<dbReference type="AlphaFoldDB" id="A0A0X3WYC5"/>
<name>A0A0X3WYC5_STRVO</name>
<dbReference type="GO" id="GO:0003677">
    <property type="term" value="F:DNA binding"/>
    <property type="evidence" value="ECO:0007669"/>
    <property type="project" value="InterPro"/>
</dbReference>
<dbReference type="InterPro" id="IPR010982">
    <property type="entry name" value="Lambda_DNA-bd_dom_sf"/>
</dbReference>
<dbReference type="RefSeq" id="WP_059144075.1">
    <property type="nucleotide sequence ID" value="NZ_LLZJ01000155.1"/>
</dbReference>